<feature type="transmembrane region" description="Helical" evidence="1">
    <location>
        <begin position="58"/>
        <end position="76"/>
    </location>
</feature>
<keyword evidence="1" id="KW-0812">Transmembrane</keyword>
<dbReference type="AlphaFoldDB" id="A0AAF3EMN3"/>
<feature type="transmembrane region" description="Helical" evidence="1">
    <location>
        <begin position="97"/>
        <end position="116"/>
    </location>
</feature>
<protein>
    <submittedName>
        <fullName evidence="3">Uncharacterized protein</fullName>
    </submittedName>
</protein>
<keyword evidence="1" id="KW-0472">Membrane</keyword>
<name>A0AAF3EMN3_9BILA</name>
<keyword evidence="1" id="KW-1133">Transmembrane helix</keyword>
<reference evidence="3" key="1">
    <citation type="submission" date="2024-02" db="UniProtKB">
        <authorList>
            <consortium name="WormBaseParasite"/>
        </authorList>
    </citation>
    <scope>IDENTIFICATION</scope>
</reference>
<dbReference type="WBParaSite" id="MBELARI_LOCUS15298">
    <property type="protein sequence ID" value="MBELARI_LOCUS15298"/>
    <property type="gene ID" value="MBELARI_LOCUS15298"/>
</dbReference>
<accession>A0AAF3EMN3</accession>
<organism evidence="2 3">
    <name type="scientific">Mesorhabditis belari</name>
    <dbReference type="NCBI Taxonomy" id="2138241"/>
    <lineage>
        <taxon>Eukaryota</taxon>
        <taxon>Metazoa</taxon>
        <taxon>Ecdysozoa</taxon>
        <taxon>Nematoda</taxon>
        <taxon>Chromadorea</taxon>
        <taxon>Rhabditida</taxon>
        <taxon>Rhabditina</taxon>
        <taxon>Rhabditomorpha</taxon>
        <taxon>Rhabditoidea</taxon>
        <taxon>Rhabditidae</taxon>
        <taxon>Mesorhabditinae</taxon>
        <taxon>Mesorhabditis</taxon>
    </lineage>
</organism>
<evidence type="ECO:0000256" key="1">
    <source>
        <dbReference type="SAM" id="Phobius"/>
    </source>
</evidence>
<dbReference type="InterPro" id="IPR019426">
    <property type="entry name" value="7TM_GPCR_serpentine_rcpt_Srv"/>
</dbReference>
<dbReference type="Pfam" id="PF10323">
    <property type="entry name" value="7TM_GPCR_Srv"/>
    <property type="match status" value="1"/>
</dbReference>
<feature type="transmembrane region" description="Helical" evidence="1">
    <location>
        <begin position="128"/>
        <end position="149"/>
    </location>
</feature>
<keyword evidence="2" id="KW-1185">Reference proteome</keyword>
<feature type="transmembrane region" description="Helical" evidence="1">
    <location>
        <begin position="16"/>
        <end position="38"/>
    </location>
</feature>
<proteinExistence type="predicted"/>
<sequence>MHQRLWKPMHIEIVKYGIFLFGFGLCCEYFVITGYYGVSSSGYIYNPEAPVCFWAEKNLGNVYPFISLLINVGSLTKLIYMRMKKKSHFSDGKPIEFNLFMICLASLFVQLALLIYVDFGGIVVNTQYRYLVLNVVSDFGTLSEAWIGLMVNRTLRQRFFGWLLKRQFFLDSTTADQAADAFQRAPPH</sequence>
<dbReference type="Proteomes" id="UP000887575">
    <property type="component" value="Unassembled WGS sequence"/>
</dbReference>
<evidence type="ECO:0000313" key="2">
    <source>
        <dbReference type="Proteomes" id="UP000887575"/>
    </source>
</evidence>
<evidence type="ECO:0000313" key="3">
    <source>
        <dbReference type="WBParaSite" id="MBELARI_LOCUS15298"/>
    </source>
</evidence>